<sequence>MVEGGGMKCIKFIIFAFNFIFVLVACGLIGLGIYIQVQLSDFFDFFENQFTGPGIVLIVIGFAIFIVATFGCCGALKENYCCIMTFAVLLGVIFIIQIAAGISGFILKDGMHKQVVEILKKAELNYGKPGKEGVTKTWDRLQQKFECCGVDNYTEWYDILTPKLVPKSCCKEEESAECANRTQTLNETDFYTRDCVEGFVGWLEQEIGLVGGVGIGLAFVEVVGIILACCLAIAIRKEYKVL</sequence>
<keyword evidence="4 7" id="KW-1133">Transmembrane helix</keyword>
<gene>
    <name evidence="8" type="ORF">SNE40_023254</name>
</gene>
<feature type="transmembrane region" description="Helical" evidence="7">
    <location>
        <begin position="12"/>
        <end position="35"/>
    </location>
</feature>
<dbReference type="AlphaFoldDB" id="A0AAN8GBW7"/>
<dbReference type="EMBL" id="JAZGQO010000021">
    <property type="protein sequence ID" value="KAK6166601.1"/>
    <property type="molecule type" value="Genomic_DNA"/>
</dbReference>
<dbReference type="InterPro" id="IPR000301">
    <property type="entry name" value="Tetraspanin_animals"/>
</dbReference>
<dbReference type="InterPro" id="IPR018499">
    <property type="entry name" value="Tetraspanin/Peripherin"/>
</dbReference>
<dbReference type="Pfam" id="PF00335">
    <property type="entry name" value="Tetraspanin"/>
    <property type="match status" value="1"/>
</dbReference>
<evidence type="ECO:0000256" key="1">
    <source>
        <dbReference type="ARBA" id="ARBA00004141"/>
    </source>
</evidence>
<dbReference type="Gene3D" id="1.10.1450.10">
    <property type="entry name" value="Tetraspanin"/>
    <property type="match status" value="1"/>
</dbReference>
<evidence type="ECO:0000256" key="3">
    <source>
        <dbReference type="ARBA" id="ARBA00022692"/>
    </source>
</evidence>
<dbReference type="PANTHER" id="PTHR19282">
    <property type="entry name" value="TETRASPANIN"/>
    <property type="match status" value="1"/>
</dbReference>
<comment type="similarity">
    <text evidence="2 7">Belongs to the tetraspanin (TM4SF) family.</text>
</comment>
<feature type="transmembrane region" description="Helical" evidence="7">
    <location>
        <begin position="55"/>
        <end position="76"/>
    </location>
</feature>
<reference evidence="8 9" key="1">
    <citation type="submission" date="2024-01" db="EMBL/GenBank/DDBJ databases">
        <title>The genome of the rayed Mediterranean limpet Patella caerulea (Linnaeus, 1758).</title>
        <authorList>
            <person name="Anh-Thu Weber A."/>
            <person name="Halstead-Nussloch G."/>
        </authorList>
    </citation>
    <scope>NUCLEOTIDE SEQUENCE [LARGE SCALE GENOMIC DNA]</scope>
    <source>
        <strain evidence="8">AATW-2023a</strain>
        <tissue evidence="8">Whole specimen</tissue>
    </source>
</reference>
<keyword evidence="3 7" id="KW-0812">Transmembrane</keyword>
<dbReference type="GO" id="GO:0005886">
    <property type="term" value="C:plasma membrane"/>
    <property type="evidence" value="ECO:0007669"/>
    <property type="project" value="TreeGrafter"/>
</dbReference>
<dbReference type="Proteomes" id="UP001347796">
    <property type="component" value="Unassembled WGS sequence"/>
</dbReference>
<evidence type="ECO:0000313" key="9">
    <source>
        <dbReference type="Proteomes" id="UP001347796"/>
    </source>
</evidence>
<keyword evidence="9" id="KW-1185">Reference proteome</keyword>
<comment type="subcellular location">
    <subcellularLocation>
        <location evidence="1 7">Membrane</location>
        <topology evidence="1 7">Multi-pass membrane protein</topology>
    </subcellularLocation>
</comment>
<feature type="transmembrane region" description="Helical" evidence="7">
    <location>
        <begin position="207"/>
        <end position="235"/>
    </location>
</feature>
<comment type="caution">
    <text evidence="8">The sequence shown here is derived from an EMBL/GenBank/DDBJ whole genome shotgun (WGS) entry which is preliminary data.</text>
</comment>
<feature type="disulfide bond" evidence="6">
    <location>
        <begin position="147"/>
        <end position="178"/>
    </location>
</feature>
<evidence type="ECO:0000256" key="5">
    <source>
        <dbReference type="ARBA" id="ARBA00023136"/>
    </source>
</evidence>
<feature type="transmembrane region" description="Helical" evidence="7">
    <location>
        <begin position="83"/>
        <end position="107"/>
    </location>
</feature>
<accession>A0AAN8GBW7</accession>
<dbReference type="InterPro" id="IPR008952">
    <property type="entry name" value="Tetraspanin_EC2_sf"/>
</dbReference>
<dbReference type="PANTHER" id="PTHR19282:SF456">
    <property type="entry name" value="CD63 MOLECULE"/>
    <property type="match status" value="1"/>
</dbReference>
<evidence type="ECO:0000313" key="8">
    <source>
        <dbReference type="EMBL" id="KAK6166601.1"/>
    </source>
</evidence>
<proteinExistence type="inferred from homology"/>
<evidence type="ECO:0000256" key="6">
    <source>
        <dbReference type="PIRSR" id="PIRSR002419-1"/>
    </source>
</evidence>
<protein>
    <recommendedName>
        <fullName evidence="7">Tetraspanin</fullName>
    </recommendedName>
</protein>
<dbReference type="PIRSF" id="PIRSF002419">
    <property type="entry name" value="Tetraspanin"/>
    <property type="match status" value="1"/>
</dbReference>
<evidence type="ECO:0000256" key="2">
    <source>
        <dbReference type="ARBA" id="ARBA00006840"/>
    </source>
</evidence>
<keyword evidence="5 7" id="KW-0472">Membrane</keyword>
<evidence type="ECO:0000256" key="4">
    <source>
        <dbReference type="ARBA" id="ARBA00022989"/>
    </source>
</evidence>
<keyword evidence="6" id="KW-1015">Disulfide bond</keyword>
<evidence type="ECO:0000256" key="7">
    <source>
        <dbReference type="RuleBase" id="RU361218"/>
    </source>
</evidence>
<name>A0AAN8GBW7_PATCE</name>
<dbReference type="SUPFAM" id="SSF48652">
    <property type="entry name" value="Tetraspanin"/>
    <property type="match status" value="1"/>
</dbReference>
<organism evidence="8 9">
    <name type="scientific">Patella caerulea</name>
    <name type="common">Rayed Mediterranean limpet</name>
    <dbReference type="NCBI Taxonomy" id="87958"/>
    <lineage>
        <taxon>Eukaryota</taxon>
        <taxon>Metazoa</taxon>
        <taxon>Spiralia</taxon>
        <taxon>Lophotrochozoa</taxon>
        <taxon>Mollusca</taxon>
        <taxon>Gastropoda</taxon>
        <taxon>Patellogastropoda</taxon>
        <taxon>Patelloidea</taxon>
        <taxon>Patellidae</taxon>
        <taxon>Patella</taxon>
    </lineage>
</organism>
<dbReference type="PRINTS" id="PR00259">
    <property type="entry name" value="TMFOUR"/>
</dbReference>